<dbReference type="SUPFAM" id="SSF56672">
    <property type="entry name" value="DNA/RNA polymerases"/>
    <property type="match status" value="1"/>
</dbReference>
<sequence>MMHKRTCTRKDLKQLLGHLNFASRVILPGRAFVTYLYKLMSTVKESYHYVHLNKEYKADLQMWLEFLTNWNGIHLFYDNQLTTASSISLYTDASSTIGFGVFFKNKWFYDKWPEELPNKQIPGTSTRSRDGSNTLSATVRVFLDCTIDSLWKYSLSNNTTSVYKTGIELYTRFLLLDGLTWDKDSLPPVSETLLMRFVAYCAEHKQLCHSTIKLYLCGIRFHFLKYGGFNPLISFGKPLECLKTILIGLKKKQGSTVKRKRLPITMSILSKMCKLLHTCIFGNFNSIMLEAACTTAFFGFLRCGEFTVMNQFDPECNLCCSDLQITADCIFVTLKKSKTDPFRQGITIPLYKTGKVFISHVKLGLSCDSYNGHSFRIGAAISAQEARLEDHLIQTLGRWLSNCYTRYIHTSPNVLKKAQKQLAETDRS</sequence>
<dbReference type="InterPro" id="IPR013762">
    <property type="entry name" value="Integrase-like_cat_sf"/>
</dbReference>
<protein>
    <submittedName>
        <fullName evidence="3">Uncharacterized protein</fullName>
    </submittedName>
</protein>
<keyword evidence="2" id="KW-0233">DNA recombination</keyword>
<dbReference type="SUPFAM" id="SSF56349">
    <property type="entry name" value="DNA breaking-rejoining enzymes"/>
    <property type="match status" value="1"/>
</dbReference>
<keyword evidence="1" id="KW-0238">DNA-binding</keyword>
<reference evidence="3" key="1">
    <citation type="submission" date="2021-03" db="EMBL/GenBank/DDBJ databases">
        <authorList>
            <person name="Bekaert M."/>
        </authorList>
    </citation>
    <scope>NUCLEOTIDE SEQUENCE</scope>
</reference>
<dbReference type="GO" id="GO:0006310">
    <property type="term" value="P:DNA recombination"/>
    <property type="evidence" value="ECO:0007669"/>
    <property type="project" value="UniProtKB-KW"/>
</dbReference>
<dbReference type="GO" id="GO:0015074">
    <property type="term" value="P:DNA integration"/>
    <property type="evidence" value="ECO:0007669"/>
    <property type="project" value="InterPro"/>
</dbReference>
<dbReference type="Gene3D" id="1.10.150.130">
    <property type="match status" value="1"/>
</dbReference>
<dbReference type="PANTHER" id="PTHR34605">
    <property type="entry name" value="PHAGE_INTEGRASE DOMAIN-CONTAINING PROTEIN"/>
    <property type="match status" value="1"/>
</dbReference>
<dbReference type="EMBL" id="CAJPWZ010002703">
    <property type="protein sequence ID" value="CAG2243511.1"/>
    <property type="molecule type" value="Genomic_DNA"/>
</dbReference>
<dbReference type="Proteomes" id="UP000683360">
    <property type="component" value="Unassembled WGS sequence"/>
</dbReference>
<dbReference type="PANTHER" id="PTHR34605:SF3">
    <property type="entry name" value="P CELL-TYPE AGGLUTINATION PROTEIN MAP4-LIKE-RELATED"/>
    <property type="match status" value="1"/>
</dbReference>
<evidence type="ECO:0000256" key="1">
    <source>
        <dbReference type="ARBA" id="ARBA00023125"/>
    </source>
</evidence>
<accession>A0A8S3UC52</accession>
<dbReference type="InterPro" id="IPR010998">
    <property type="entry name" value="Integrase_recombinase_N"/>
</dbReference>
<gene>
    <name evidence="3" type="ORF">MEDL_55589</name>
</gene>
<dbReference type="GO" id="GO:0003677">
    <property type="term" value="F:DNA binding"/>
    <property type="evidence" value="ECO:0007669"/>
    <property type="project" value="UniProtKB-KW"/>
</dbReference>
<proteinExistence type="predicted"/>
<name>A0A8S3UC52_MYTED</name>
<dbReference type="AlphaFoldDB" id="A0A8S3UC52"/>
<dbReference type="InterPro" id="IPR011010">
    <property type="entry name" value="DNA_brk_join_enz"/>
</dbReference>
<dbReference type="SUPFAM" id="SSF47823">
    <property type="entry name" value="lambda integrase-like, N-terminal domain"/>
    <property type="match status" value="1"/>
</dbReference>
<evidence type="ECO:0000313" key="4">
    <source>
        <dbReference type="Proteomes" id="UP000683360"/>
    </source>
</evidence>
<keyword evidence="4" id="KW-1185">Reference proteome</keyword>
<dbReference type="Gene3D" id="1.10.443.10">
    <property type="entry name" value="Intergrase catalytic core"/>
    <property type="match status" value="1"/>
</dbReference>
<comment type="caution">
    <text evidence="3">The sequence shown here is derived from an EMBL/GenBank/DDBJ whole genome shotgun (WGS) entry which is preliminary data.</text>
</comment>
<dbReference type="OrthoDB" id="10068687at2759"/>
<dbReference type="InterPro" id="IPR052925">
    <property type="entry name" value="Phage_Integrase-like_Recomb"/>
</dbReference>
<evidence type="ECO:0000256" key="2">
    <source>
        <dbReference type="ARBA" id="ARBA00023172"/>
    </source>
</evidence>
<organism evidence="3 4">
    <name type="scientific">Mytilus edulis</name>
    <name type="common">Blue mussel</name>
    <dbReference type="NCBI Taxonomy" id="6550"/>
    <lineage>
        <taxon>Eukaryota</taxon>
        <taxon>Metazoa</taxon>
        <taxon>Spiralia</taxon>
        <taxon>Lophotrochozoa</taxon>
        <taxon>Mollusca</taxon>
        <taxon>Bivalvia</taxon>
        <taxon>Autobranchia</taxon>
        <taxon>Pteriomorphia</taxon>
        <taxon>Mytilida</taxon>
        <taxon>Mytiloidea</taxon>
        <taxon>Mytilidae</taxon>
        <taxon>Mytilinae</taxon>
        <taxon>Mytilus</taxon>
    </lineage>
</organism>
<evidence type="ECO:0000313" key="3">
    <source>
        <dbReference type="EMBL" id="CAG2243511.1"/>
    </source>
</evidence>
<dbReference type="InterPro" id="IPR043502">
    <property type="entry name" value="DNA/RNA_pol_sf"/>
</dbReference>